<organism evidence="1 2">
    <name type="scientific">Coprococcus comes</name>
    <dbReference type="NCBI Taxonomy" id="410072"/>
    <lineage>
        <taxon>Bacteria</taxon>
        <taxon>Bacillati</taxon>
        <taxon>Bacillota</taxon>
        <taxon>Clostridia</taxon>
        <taxon>Lachnospirales</taxon>
        <taxon>Lachnospiraceae</taxon>
        <taxon>Coprococcus</taxon>
    </lineage>
</organism>
<accession>A0A3E4GU81</accession>
<dbReference type="AlphaFoldDB" id="A0A3E4GU81"/>
<name>A0A3E4GU81_9FIRM</name>
<sequence length="69" mass="8158">MLPMKARLHTQRNDILLHTEYKSKIFVLPYIRKRVPMAEGVGEVCFQEKGSRFFLHTMSQVQIYACTRN</sequence>
<protein>
    <submittedName>
        <fullName evidence="1">Uncharacterized protein</fullName>
    </submittedName>
</protein>
<dbReference type="EMBL" id="QSOV01000001">
    <property type="protein sequence ID" value="RGJ26503.1"/>
    <property type="molecule type" value="Genomic_DNA"/>
</dbReference>
<reference evidence="1 2" key="1">
    <citation type="submission" date="2018-08" db="EMBL/GenBank/DDBJ databases">
        <title>A genome reference for cultivated species of the human gut microbiota.</title>
        <authorList>
            <person name="Zou Y."/>
            <person name="Xue W."/>
            <person name="Luo G."/>
        </authorList>
    </citation>
    <scope>NUCLEOTIDE SEQUENCE [LARGE SCALE GENOMIC DNA]</scope>
    <source>
        <strain evidence="1 2">TM07-19</strain>
    </source>
</reference>
<evidence type="ECO:0000313" key="2">
    <source>
        <dbReference type="Proteomes" id="UP000260655"/>
    </source>
</evidence>
<proteinExistence type="predicted"/>
<gene>
    <name evidence="1" type="ORF">DXD67_01705</name>
</gene>
<dbReference type="Proteomes" id="UP000260655">
    <property type="component" value="Unassembled WGS sequence"/>
</dbReference>
<evidence type="ECO:0000313" key="1">
    <source>
        <dbReference type="EMBL" id="RGJ26503.1"/>
    </source>
</evidence>
<comment type="caution">
    <text evidence="1">The sequence shown here is derived from an EMBL/GenBank/DDBJ whole genome shotgun (WGS) entry which is preliminary data.</text>
</comment>